<dbReference type="EMBL" id="VITY01000003">
    <property type="protein sequence ID" value="TWC05343.1"/>
    <property type="molecule type" value="Genomic_DNA"/>
</dbReference>
<dbReference type="InterPro" id="IPR036291">
    <property type="entry name" value="NAD(P)-bd_dom_sf"/>
</dbReference>
<dbReference type="PRINTS" id="PR00081">
    <property type="entry name" value="GDHRDH"/>
</dbReference>
<sequence>MSKPVCLVTGVGPEHGTGAEIAKRFSEGGYQVAMLARNADNLDALARKYRDARAYRCDVGDLDALIETVARIKAEMGAPKIVVHNALRATRGSILAMDPNDLERNFRVNTTALLHLARETIPAMLEAGEGAILVTGNTSAIRGRTNWGFFSSTKAAQRILAESMAREFGPRGIHVAYILIDASIDTPRTRPLLAPDKPDDFFAKPAAIAEEMFRVAHQDRSTWSFLVELRPFGEVW</sequence>
<dbReference type="InterPro" id="IPR002347">
    <property type="entry name" value="SDR_fam"/>
</dbReference>
<protein>
    <submittedName>
        <fullName evidence="1">Short-subunit dehydrogenase</fullName>
    </submittedName>
</protein>
<dbReference type="Pfam" id="PF00106">
    <property type="entry name" value="adh_short"/>
    <property type="match status" value="1"/>
</dbReference>
<proteinExistence type="predicted"/>
<dbReference type="AlphaFoldDB" id="A0A560MCL0"/>
<dbReference type="PANTHER" id="PTHR43431">
    <property type="entry name" value="OXIDOREDUCTASE, SHORT CHAIN DEHYDROGENASE/REDUCTASE FAMILY (AFU_ORTHOLOGUE AFUA_5G14000)"/>
    <property type="match status" value="1"/>
</dbReference>
<dbReference type="RefSeq" id="WP_146985673.1">
    <property type="nucleotide sequence ID" value="NZ_VITY01000003.1"/>
</dbReference>
<name>A0A560MCL0_9BRAD</name>
<gene>
    <name evidence="1" type="ORF">FBZ93_103357</name>
</gene>
<accession>A0A560MCL0</accession>
<evidence type="ECO:0000313" key="1">
    <source>
        <dbReference type="EMBL" id="TWC05343.1"/>
    </source>
</evidence>
<dbReference type="PANTHER" id="PTHR43431:SF7">
    <property type="entry name" value="OXIDOREDUCTASE, SHORT CHAIN DEHYDROGENASE_REDUCTASE FAMILY (AFU_ORTHOLOGUE AFUA_5G14000)"/>
    <property type="match status" value="1"/>
</dbReference>
<dbReference type="Gene3D" id="3.40.50.720">
    <property type="entry name" value="NAD(P)-binding Rossmann-like Domain"/>
    <property type="match status" value="1"/>
</dbReference>
<comment type="caution">
    <text evidence="1">The sequence shown here is derived from an EMBL/GenBank/DDBJ whole genome shotgun (WGS) entry which is preliminary data.</text>
</comment>
<keyword evidence="2" id="KW-1185">Reference proteome</keyword>
<dbReference type="Proteomes" id="UP000321304">
    <property type="component" value="Unassembled WGS sequence"/>
</dbReference>
<dbReference type="SUPFAM" id="SSF51735">
    <property type="entry name" value="NAD(P)-binding Rossmann-fold domains"/>
    <property type="match status" value="1"/>
</dbReference>
<organism evidence="1 2">
    <name type="scientific">Bradyrhizobium macuxiense</name>
    <dbReference type="NCBI Taxonomy" id="1755647"/>
    <lineage>
        <taxon>Bacteria</taxon>
        <taxon>Pseudomonadati</taxon>
        <taxon>Pseudomonadota</taxon>
        <taxon>Alphaproteobacteria</taxon>
        <taxon>Hyphomicrobiales</taxon>
        <taxon>Nitrobacteraceae</taxon>
        <taxon>Bradyrhizobium</taxon>
    </lineage>
</organism>
<evidence type="ECO:0000313" key="2">
    <source>
        <dbReference type="Proteomes" id="UP000321304"/>
    </source>
</evidence>
<reference evidence="1 2" key="1">
    <citation type="submission" date="2019-06" db="EMBL/GenBank/DDBJ databases">
        <title>Genomic Encyclopedia of Type Strains, Phase IV (KMG-V): Genome sequencing to study the core and pangenomes of soil and plant-associated prokaryotes.</title>
        <authorList>
            <person name="Whitman W."/>
        </authorList>
    </citation>
    <scope>NUCLEOTIDE SEQUENCE [LARGE SCALE GENOMIC DNA]</scope>
    <source>
        <strain evidence="1 2">BR 10355</strain>
    </source>
</reference>
<dbReference type="OrthoDB" id="5513072at2"/>